<reference evidence="2 3" key="2">
    <citation type="submission" date="2023-06" db="EMBL/GenBank/DDBJ databases">
        <title>The Gram-positive Non-spore-bearing Anaerobic Bacilli of Human Feces.</title>
        <authorList>
            <person name="Eggerth A.H."/>
        </authorList>
    </citation>
    <scope>NUCLEOTIDE SEQUENCE [LARGE SCALE GENOMIC DNA]</scope>
    <source>
        <strain evidence="2 3">CBA3108</strain>
    </source>
</reference>
<evidence type="ECO:0000313" key="3">
    <source>
        <dbReference type="Proteomes" id="UP001212097"/>
    </source>
</evidence>
<gene>
    <name evidence="2" type="ORF">O6R08_10360</name>
</gene>
<keyword evidence="3" id="KW-1185">Reference proteome</keyword>
<reference evidence="2 3" key="1">
    <citation type="submission" date="2023-01" db="EMBL/GenBank/DDBJ databases">
        <authorList>
            <person name="Lee S.H."/>
            <person name="Jung H.S."/>
            <person name="Yun J.U."/>
        </authorList>
    </citation>
    <scope>NUCLEOTIDE SEQUENCE [LARGE SCALE GENOMIC DNA]</scope>
    <source>
        <strain evidence="2 3">CBA3108</strain>
    </source>
</reference>
<feature type="domain" description="DUF58" evidence="1">
    <location>
        <begin position="40"/>
        <end position="212"/>
    </location>
</feature>
<accession>A0ABY7R001</accession>
<dbReference type="RefSeq" id="WP_271418032.1">
    <property type="nucleotide sequence ID" value="NZ_CP115668.1"/>
</dbReference>
<evidence type="ECO:0000259" key="1">
    <source>
        <dbReference type="Pfam" id="PF01882"/>
    </source>
</evidence>
<sequence>MAHLTRIKTSLTIPARRKVAGLLDGQYASTVAGRSLDYSDLREYVVGDDVKDIDWKASARLNSVLVKRYIADRKHTVQLVVAGGAEMSASSQTPGEAKSSVAIMAAGLLGFLATQHSDYVGLSLGVGTDVTWARPSTKETELERMLNQIEAGCQPGQPQAVLDELFGQIISGLKKRTIMILVMCLERFSAAQVSLLGRLSIQHEIFAVVVGDLGLDEARASGQSVMGASDALQVPSFLLADTQLASQLQQSDAAVWAQMQSTFTKLGIPSQLIGSTDQVISAVNSLLARAG</sequence>
<dbReference type="EMBL" id="CP115668">
    <property type="protein sequence ID" value="WCC79847.1"/>
    <property type="molecule type" value="Genomic_DNA"/>
</dbReference>
<name>A0ABY7R001_9ACTN</name>
<evidence type="ECO:0000313" key="2">
    <source>
        <dbReference type="EMBL" id="WCC79847.1"/>
    </source>
</evidence>
<dbReference type="InterPro" id="IPR002881">
    <property type="entry name" value="DUF58"/>
</dbReference>
<dbReference type="PANTHER" id="PTHR33608:SF6">
    <property type="entry name" value="BLL2464 PROTEIN"/>
    <property type="match status" value="1"/>
</dbReference>
<dbReference type="PANTHER" id="PTHR33608">
    <property type="entry name" value="BLL2464 PROTEIN"/>
    <property type="match status" value="1"/>
</dbReference>
<dbReference type="Proteomes" id="UP001212097">
    <property type="component" value="Chromosome"/>
</dbReference>
<protein>
    <submittedName>
        <fullName evidence="2">DUF58 domain-containing protein</fullName>
    </submittedName>
</protein>
<proteinExistence type="predicted"/>
<organism evidence="2 3">
    <name type="scientific">Cutibacterium equinum</name>
    <dbReference type="NCBI Taxonomy" id="3016342"/>
    <lineage>
        <taxon>Bacteria</taxon>
        <taxon>Bacillati</taxon>
        <taxon>Actinomycetota</taxon>
        <taxon>Actinomycetes</taxon>
        <taxon>Propionibacteriales</taxon>
        <taxon>Propionibacteriaceae</taxon>
        <taxon>Cutibacterium</taxon>
    </lineage>
</organism>
<dbReference type="Pfam" id="PF01882">
    <property type="entry name" value="DUF58"/>
    <property type="match status" value="1"/>
</dbReference>